<gene>
    <name evidence="1" type="ORF">CO058_02695</name>
</gene>
<evidence type="ECO:0000313" key="2">
    <source>
        <dbReference type="Proteomes" id="UP000229756"/>
    </source>
</evidence>
<proteinExistence type="predicted"/>
<reference evidence="2" key="1">
    <citation type="submission" date="2017-09" db="EMBL/GenBank/DDBJ databases">
        <title>Depth-based differentiation of microbial function through sediment-hosted aquifers and enrichment of novel symbionts in the deep terrestrial subsurface.</title>
        <authorList>
            <person name="Probst A.J."/>
            <person name="Ladd B."/>
            <person name="Jarett J.K."/>
            <person name="Geller-Mcgrath D.E."/>
            <person name="Sieber C.M.K."/>
            <person name="Emerson J.B."/>
            <person name="Anantharaman K."/>
            <person name="Thomas B.C."/>
            <person name="Malmstrom R."/>
            <person name="Stieglmeier M."/>
            <person name="Klingl A."/>
            <person name="Woyke T."/>
            <person name="Ryan C.M."/>
            <person name="Banfield J.F."/>
        </authorList>
    </citation>
    <scope>NUCLEOTIDE SEQUENCE [LARGE SCALE GENOMIC DNA]</scope>
</reference>
<organism evidence="1 2">
    <name type="scientific">candidate division WWE3 bacterium CG_4_9_14_0_2_um_filter_35_11</name>
    <dbReference type="NCBI Taxonomy" id="1975077"/>
    <lineage>
        <taxon>Bacteria</taxon>
        <taxon>Katanobacteria</taxon>
    </lineage>
</organism>
<protein>
    <submittedName>
        <fullName evidence="1">Uncharacterized protein</fullName>
    </submittedName>
</protein>
<comment type="caution">
    <text evidence="1">The sequence shown here is derived from an EMBL/GenBank/DDBJ whole genome shotgun (WGS) entry which is preliminary data.</text>
</comment>
<accession>A0A2M8ELM6</accession>
<dbReference type="AlphaFoldDB" id="A0A2M8ELM6"/>
<sequence>MQHNLPNGVILATQTGEKGTPSLLDTQYLHSDSKPVLEVDPKSWGFGVLRDAFRVEGADKLPLLSVSPGAGLTAKQVDSGLEMIRTGKYQAVSWYVGPQGNNGSAPGLMGYNYAFLYSPEAVSILRALPDDLLNMSENGVVGTSSVEVDGKTVEGPLGGGEETIYAVHIARERAKLGLETRFAHVVSNPIGVEDMKTGTGITHEWKLLRKTISAKAYLERLGVGRDEYMALWDIV</sequence>
<name>A0A2M8ELM6_UNCKA</name>
<dbReference type="Proteomes" id="UP000229756">
    <property type="component" value="Unassembled WGS sequence"/>
</dbReference>
<dbReference type="EMBL" id="PFSJ01000019">
    <property type="protein sequence ID" value="PJC23643.1"/>
    <property type="molecule type" value="Genomic_DNA"/>
</dbReference>
<evidence type="ECO:0000313" key="1">
    <source>
        <dbReference type="EMBL" id="PJC23643.1"/>
    </source>
</evidence>